<dbReference type="Pfam" id="PF13173">
    <property type="entry name" value="AAA_14"/>
    <property type="match status" value="1"/>
</dbReference>
<dbReference type="InterPro" id="IPR041682">
    <property type="entry name" value="AAA_14"/>
</dbReference>
<sequence length="410" mass="45160">MLPRPVHLAQLLQRLGQFPVVALLGARQVGKTTLARQLAASWDGPVKHFDLEDPDDQARLSDPAFALRPLTGLVVLDEIQTRPDLFPLLRVLADRPETPARFLILGCASPELVRRAAESLAGRVTFRELDGFGLAELAAASRLGAIDPGWLDSRWLRGGFPRALLANDLPTSREWRDAFIRTYLERDLPQLGIHLPALTLRRFWTMLAHHHGQTWNSSEIARSLGVSDKTVNRYLDALEGTSMAHRLSPWHTNLGKREVKAAKVYVSDTGILHSLLRIADADALLAHPKCGASWEGLIVREIIRRSGARRGEAYFWGVHTGAKLDLLILRNGQGVGFEIKLTRSPKVTAAMRSAREVLNLEQLYVVCHGEGAPWPLSDGMTAVPVASLDACVTDSRSTAPLVIPTNQTCP</sequence>
<comment type="caution">
    <text evidence="2">The sequence shown here is derived from an EMBL/GenBank/DDBJ whole genome shotgun (WGS) entry which is preliminary data.</text>
</comment>
<proteinExistence type="predicted"/>
<dbReference type="SUPFAM" id="SSF52540">
    <property type="entry name" value="P-loop containing nucleoside triphosphate hydrolases"/>
    <property type="match status" value="1"/>
</dbReference>
<accession>A0A084XZK3</accession>
<protein>
    <recommendedName>
        <fullName evidence="1">AAA+ ATPase domain-containing protein</fullName>
    </recommendedName>
</protein>
<dbReference type="InterPro" id="IPR025420">
    <property type="entry name" value="DUF4143"/>
</dbReference>
<evidence type="ECO:0000313" key="3">
    <source>
        <dbReference type="Proteomes" id="UP000019812"/>
    </source>
</evidence>
<evidence type="ECO:0000259" key="1">
    <source>
        <dbReference type="SMART" id="SM00382"/>
    </source>
</evidence>
<dbReference type="EMBL" id="JDSS02000024">
    <property type="protein sequence ID" value="KFB67897.1"/>
    <property type="molecule type" value="Genomic_DNA"/>
</dbReference>
<feature type="domain" description="AAA+ ATPase" evidence="1">
    <location>
        <begin position="17"/>
        <end position="131"/>
    </location>
</feature>
<dbReference type="Pfam" id="PF13635">
    <property type="entry name" value="DUF4143"/>
    <property type="match status" value="1"/>
</dbReference>
<dbReference type="PANTHER" id="PTHR43566">
    <property type="entry name" value="CONSERVED PROTEIN"/>
    <property type="match status" value="1"/>
</dbReference>
<dbReference type="InterPro" id="IPR003593">
    <property type="entry name" value="AAA+_ATPase"/>
</dbReference>
<dbReference type="RefSeq" id="WP_273703529.1">
    <property type="nucleotide sequence ID" value="NZ_JDSS02000024.1"/>
</dbReference>
<dbReference type="SMART" id="SM00382">
    <property type="entry name" value="AAA"/>
    <property type="match status" value="1"/>
</dbReference>
<dbReference type="AlphaFoldDB" id="A0A084XZK3"/>
<reference evidence="2 3" key="1">
    <citation type="submission" date="2014-07" db="EMBL/GenBank/DDBJ databases">
        <title>Expanding our view of genomic diversity in Candidatus Accumulibacter clades.</title>
        <authorList>
            <person name="Skennerton C.T."/>
            <person name="Barr J.J."/>
            <person name="Slater F.R."/>
            <person name="Bond P.L."/>
            <person name="Tyson G.W."/>
        </authorList>
    </citation>
    <scope>NUCLEOTIDE SEQUENCE [LARGE SCALE GENOMIC DNA]</scope>
    <source>
        <strain evidence="3">SK-01</strain>
    </source>
</reference>
<dbReference type="STRING" id="1457154.CAPSK01_002485"/>
<dbReference type="Proteomes" id="UP000019812">
    <property type="component" value="Unassembled WGS sequence"/>
</dbReference>
<gene>
    <name evidence="2" type="ORF">CAPSK01_002485</name>
</gene>
<name>A0A084XZK3_9PROT</name>
<evidence type="ECO:0000313" key="2">
    <source>
        <dbReference type="EMBL" id="KFB67897.1"/>
    </source>
</evidence>
<dbReference type="PANTHER" id="PTHR43566:SF2">
    <property type="entry name" value="DUF4143 DOMAIN-CONTAINING PROTEIN"/>
    <property type="match status" value="1"/>
</dbReference>
<organism evidence="2 3">
    <name type="scientific">Candidatus Accumulibacter vicinus</name>
    <dbReference type="NCBI Taxonomy" id="2954382"/>
    <lineage>
        <taxon>Bacteria</taxon>
        <taxon>Pseudomonadati</taxon>
        <taxon>Pseudomonadota</taxon>
        <taxon>Betaproteobacteria</taxon>
        <taxon>Candidatus Accumulibacter</taxon>
    </lineage>
</organism>
<dbReference type="InterPro" id="IPR027417">
    <property type="entry name" value="P-loop_NTPase"/>
</dbReference>